<feature type="transmembrane region" description="Helical" evidence="5">
    <location>
        <begin position="99"/>
        <end position="121"/>
    </location>
</feature>
<evidence type="ECO:0000259" key="6">
    <source>
        <dbReference type="Pfam" id="PF04116"/>
    </source>
</evidence>
<dbReference type="Pfam" id="PF04116">
    <property type="entry name" value="FA_hydroxylase"/>
    <property type="match status" value="1"/>
</dbReference>
<keyword evidence="8" id="KW-1185">Reference proteome</keyword>
<dbReference type="PANTHER" id="PTHR11863">
    <property type="entry name" value="STEROL DESATURASE"/>
    <property type="match status" value="1"/>
</dbReference>
<feature type="transmembrane region" description="Helical" evidence="5">
    <location>
        <begin position="142"/>
        <end position="163"/>
    </location>
</feature>
<protein>
    <submittedName>
        <fullName evidence="7">Sterol desaturase family protein</fullName>
        <ecNumber evidence="7">1.-.-.-</ecNumber>
    </submittedName>
</protein>
<dbReference type="EMBL" id="JBHUHR010000039">
    <property type="protein sequence ID" value="MFD2036305.1"/>
    <property type="molecule type" value="Genomic_DNA"/>
</dbReference>
<evidence type="ECO:0000256" key="5">
    <source>
        <dbReference type="SAM" id="Phobius"/>
    </source>
</evidence>
<keyword evidence="4 5" id="KW-0472">Membrane</keyword>
<feature type="transmembrane region" description="Helical" evidence="5">
    <location>
        <begin position="64"/>
        <end position="87"/>
    </location>
</feature>
<evidence type="ECO:0000313" key="8">
    <source>
        <dbReference type="Proteomes" id="UP001597361"/>
    </source>
</evidence>
<proteinExistence type="predicted"/>
<name>A0ABW4VRT7_9BACT</name>
<feature type="transmembrane region" description="Helical" evidence="5">
    <location>
        <begin position="169"/>
        <end position="192"/>
    </location>
</feature>
<dbReference type="EC" id="1.-.-.-" evidence="7"/>
<evidence type="ECO:0000313" key="7">
    <source>
        <dbReference type="EMBL" id="MFD2036305.1"/>
    </source>
</evidence>
<dbReference type="Proteomes" id="UP001597361">
    <property type="component" value="Unassembled WGS sequence"/>
</dbReference>
<organism evidence="7 8">
    <name type="scientific">Belliella marina</name>
    <dbReference type="NCBI Taxonomy" id="1644146"/>
    <lineage>
        <taxon>Bacteria</taxon>
        <taxon>Pseudomonadati</taxon>
        <taxon>Bacteroidota</taxon>
        <taxon>Cytophagia</taxon>
        <taxon>Cytophagales</taxon>
        <taxon>Cyclobacteriaceae</taxon>
        <taxon>Belliella</taxon>
    </lineage>
</organism>
<evidence type="ECO:0000256" key="2">
    <source>
        <dbReference type="ARBA" id="ARBA00022692"/>
    </source>
</evidence>
<dbReference type="InterPro" id="IPR050307">
    <property type="entry name" value="Sterol_Desaturase_Related"/>
</dbReference>
<evidence type="ECO:0000256" key="3">
    <source>
        <dbReference type="ARBA" id="ARBA00022989"/>
    </source>
</evidence>
<gene>
    <name evidence="7" type="ORF">ACFSKL_15990</name>
</gene>
<keyword evidence="7" id="KW-0560">Oxidoreductase</keyword>
<evidence type="ECO:0000256" key="1">
    <source>
        <dbReference type="ARBA" id="ARBA00004370"/>
    </source>
</evidence>
<accession>A0ABW4VRT7</accession>
<dbReference type="InterPro" id="IPR006694">
    <property type="entry name" value="Fatty_acid_hydroxylase"/>
</dbReference>
<comment type="caution">
    <text evidence="7">The sequence shown here is derived from an EMBL/GenBank/DDBJ whole genome shotgun (WGS) entry which is preliminary data.</text>
</comment>
<dbReference type="RefSeq" id="WP_376887333.1">
    <property type="nucleotide sequence ID" value="NZ_JBHUHR010000039.1"/>
</dbReference>
<dbReference type="GO" id="GO:0016491">
    <property type="term" value="F:oxidoreductase activity"/>
    <property type="evidence" value="ECO:0007669"/>
    <property type="project" value="UniProtKB-KW"/>
</dbReference>
<reference evidence="8" key="1">
    <citation type="journal article" date="2019" name="Int. J. Syst. Evol. Microbiol.">
        <title>The Global Catalogue of Microorganisms (GCM) 10K type strain sequencing project: providing services to taxonomists for standard genome sequencing and annotation.</title>
        <authorList>
            <consortium name="The Broad Institute Genomics Platform"/>
            <consortium name="The Broad Institute Genome Sequencing Center for Infectious Disease"/>
            <person name="Wu L."/>
            <person name="Ma J."/>
        </authorList>
    </citation>
    <scope>NUCLEOTIDE SEQUENCE [LARGE SCALE GENOMIC DNA]</scope>
    <source>
        <strain evidence="8">CGMCC 1.15180</strain>
    </source>
</reference>
<feature type="transmembrane region" description="Helical" evidence="5">
    <location>
        <begin position="20"/>
        <end position="43"/>
    </location>
</feature>
<keyword evidence="2 5" id="KW-0812">Transmembrane</keyword>
<keyword evidence="3 5" id="KW-1133">Transmembrane helix</keyword>
<sequence length="252" mass="28922">MDFFSLSDIPSLLTHLADGPVGISLFVFWLLNVLILGMALGIGQLILRGYHQQIRPNRPKDWGIGMLTVSINALITQFGLYLYSLGYLQVDFVWQPSKFVLGLLGLFFAMDLFMFIFHYFIHQTKLHKIIHSLHHQAMHPKPIDLFVLHPIETLGFGILFIGVLCCISFQIHAILIYLMLNVLFGIIGHLGFEPLKKWPKNKYSLLNYLGTSSFHHLHHEDLSCNFGFYTNLWDRLFGTYQKGEARGGNKMI</sequence>
<feature type="domain" description="Fatty acid hydroxylase" evidence="6">
    <location>
        <begin position="105"/>
        <end position="239"/>
    </location>
</feature>
<comment type="subcellular location">
    <subcellularLocation>
        <location evidence="1">Membrane</location>
    </subcellularLocation>
</comment>
<evidence type="ECO:0000256" key="4">
    <source>
        <dbReference type="ARBA" id="ARBA00023136"/>
    </source>
</evidence>